<accession>A0A423PWK2</accession>
<evidence type="ECO:0000256" key="1">
    <source>
        <dbReference type="ARBA" id="ARBA00004651"/>
    </source>
</evidence>
<evidence type="ECO:0000256" key="7">
    <source>
        <dbReference type="ARBA" id="ARBA00023136"/>
    </source>
</evidence>
<dbReference type="AlphaFoldDB" id="A0A423PWK2"/>
<comment type="caution">
    <text evidence="9">The sequence shown here is derived from an EMBL/GenBank/DDBJ whole genome shotgun (WGS) entry which is preliminary data.</text>
</comment>
<name>A0A423PWK2_9GAMM</name>
<dbReference type="GO" id="GO:0022857">
    <property type="term" value="F:transmembrane transporter activity"/>
    <property type="evidence" value="ECO:0007669"/>
    <property type="project" value="InterPro"/>
</dbReference>
<feature type="transmembrane region" description="Helical" evidence="8">
    <location>
        <begin position="231"/>
        <end position="258"/>
    </location>
</feature>
<evidence type="ECO:0000256" key="6">
    <source>
        <dbReference type="ARBA" id="ARBA00022989"/>
    </source>
</evidence>
<protein>
    <submittedName>
        <fullName evidence="9">Iron ABC transporter</fullName>
    </submittedName>
</protein>
<dbReference type="RefSeq" id="WP_123630014.1">
    <property type="nucleotide sequence ID" value="NZ_AYKH01000002.1"/>
</dbReference>
<keyword evidence="10" id="KW-1185">Reference proteome</keyword>
<dbReference type="CDD" id="cd06550">
    <property type="entry name" value="TM_ABC_iron-siderophores_like"/>
    <property type="match status" value="2"/>
</dbReference>
<feature type="transmembrane region" description="Helical" evidence="8">
    <location>
        <begin position="54"/>
        <end position="75"/>
    </location>
</feature>
<dbReference type="PANTHER" id="PTHR30472">
    <property type="entry name" value="FERRIC ENTEROBACTIN TRANSPORT SYSTEM PERMEASE PROTEIN"/>
    <property type="match status" value="1"/>
</dbReference>
<dbReference type="Pfam" id="PF01032">
    <property type="entry name" value="FecCD"/>
    <property type="match status" value="2"/>
</dbReference>
<feature type="transmembrane region" description="Helical" evidence="8">
    <location>
        <begin position="270"/>
        <end position="288"/>
    </location>
</feature>
<evidence type="ECO:0000256" key="3">
    <source>
        <dbReference type="ARBA" id="ARBA00022448"/>
    </source>
</evidence>
<keyword evidence="5 8" id="KW-0812">Transmembrane</keyword>
<keyword evidence="7 8" id="KW-0472">Membrane</keyword>
<feature type="transmembrane region" description="Helical" evidence="8">
    <location>
        <begin position="422"/>
        <end position="441"/>
    </location>
</feature>
<feature type="transmembrane region" description="Helical" evidence="8">
    <location>
        <begin position="565"/>
        <end position="588"/>
    </location>
</feature>
<dbReference type="InterPro" id="IPR037294">
    <property type="entry name" value="ABC_BtuC-like"/>
</dbReference>
<evidence type="ECO:0000256" key="5">
    <source>
        <dbReference type="ARBA" id="ARBA00022692"/>
    </source>
</evidence>
<evidence type="ECO:0000313" key="9">
    <source>
        <dbReference type="EMBL" id="ROO29892.1"/>
    </source>
</evidence>
<organism evidence="9 10">
    <name type="scientific">Salinisphaera orenii MK-B5</name>
    <dbReference type="NCBI Taxonomy" id="856730"/>
    <lineage>
        <taxon>Bacteria</taxon>
        <taxon>Pseudomonadati</taxon>
        <taxon>Pseudomonadota</taxon>
        <taxon>Gammaproteobacteria</taxon>
        <taxon>Salinisphaerales</taxon>
        <taxon>Salinisphaeraceae</taxon>
        <taxon>Salinisphaera</taxon>
    </lineage>
</organism>
<sequence length="656" mass="67504">MPRPALTPGRLCGLFAVVLAVLAVLTLRESAPAGLAALWAPGESLSGILARHVWLPRLAASLLGGAGLALAGVLMQQTLRNPLAAPTTLGVVSGVHLFLLLGTLFAPALMLHARGVVGFVGGAAAMGLVFLLAWRRSLAPTVVVLAGLVVNLYLGSLAVVLLLFNQEALRGMMIWGAGSLAQNNWGGVGYLLPRLLIGGVAAAALARALALLDLDDTNARNLGVSLAWLRAASLGVAVFTSTAVVVELGVIGFIGLAAPSIVRLAGARRLLARLVWAPVLGALLLAVTDQLLQLWTADGAALIPTGATTAALGAPLLLWLIPRLNMHREAPTAVAGAPAPRRSATGGLLLGLLAAMAAMVVVALLVGQGVHGWSWPFELPWAETGAWRVARVLAAGAAGVMLAVAGTIVQRVSANPMASPEVLGISAGTAIGVLGLVLVWPTAGTPAMLGAGVVGALLTLALLVALNARSGFEPERVLLTGISVLFLFDAISKIVLAGSDPRTQQLLAWMSGTTYYVDLSLALTVSVLAALLLLVVRPLVVWLDLLPLGAPTARALGVNVTWSRLILLLVMAVLTAGATLVVGPLSFVGLLAPHMARLLGLARAREQFVGAALLGGLLMIAADWLGRMLLFPNEIPAGLVATLVGGSYFMWRLRRL</sequence>
<feature type="transmembrane region" description="Helical" evidence="8">
    <location>
        <begin position="478"/>
        <end position="499"/>
    </location>
</feature>
<feature type="transmembrane region" description="Helical" evidence="8">
    <location>
        <begin position="390"/>
        <end position="410"/>
    </location>
</feature>
<proteinExistence type="inferred from homology"/>
<dbReference type="Proteomes" id="UP000283993">
    <property type="component" value="Unassembled WGS sequence"/>
</dbReference>
<evidence type="ECO:0000313" key="10">
    <source>
        <dbReference type="Proteomes" id="UP000283993"/>
    </source>
</evidence>
<reference evidence="9 10" key="1">
    <citation type="submission" date="2013-10" db="EMBL/GenBank/DDBJ databases">
        <title>Salinisphaera orenii MK-B5 Genome Sequencing.</title>
        <authorList>
            <person name="Lai Q."/>
            <person name="Li C."/>
            <person name="Shao Z."/>
        </authorList>
    </citation>
    <scope>NUCLEOTIDE SEQUENCE [LARGE SCALE GENOMIC DNA]</scope>
    <source>
        <strain evidence="9 10">MK-B5</strain>
    </source>
</reference>
<dbReference type="SUPFAM" id="SSF81345">
    <property type="entry name" value="ABC transporter involved in vitamin B12 uptake, BtuC"/>
    <property type="match status" value="2"/>
</dbReference>
<comment type="subcellular location">
    <subcellularLocation>
        <location evidence="1">Cell membrane</location>
        <topology evidence="1">Multi-pass membrane protein</topology>
    </subcellularLocation>
</comment>
<feature type="transmembrane region" description="Helical" evidence="8">
    <location>
        <begin position="116"/>
        <end position="134"/>
    </location>
</feature>
<comment type="similarity">
    <text evidence="2">Belongs to the binding-protein-dependent transport system permease family. FecCD subfamily.</text>
</comment>
<feature type="transmembrane region" description="Helical" evidence="8">
    <location>
        <begin position="348"/>
        <end position="370"/>
    </location>
</feature>
<dbReference type="Gene3D" id="1.10.3470.10">
    <property type="entry name" value="ABC transporter involved in vitamin B12 uptake, BtuC"/>
    <property type="match status" value="2"/>
</dbReference>
<dbReference type="GO" id="GO:0033214">
    <property type="term" value="P:siderophore-iron import into cell"/>
    <property type="evidence" value="ECO:0007669"/>
    <property type="project" value="TreeGrafter"/>
</dbReference>
<keyword evidence="6 8" id="KW-1133">Transmembrane helix</keyword>
<evidence type="ECO:0000256" key="2">
    <source>
        <dbReference type="ARBA" id="ARBA00007935"/>
    </source>
</evidence>
<dbReference type="PANTHER" id="PTHR30472:SF37">
    <property type="entry name" value="FE(3+) DICITRATE TRANSPORT SYSTEM PERMEASE PROTEIN FECD-RELATED"/>
    <property type="match status" value="1"/>
</dbReference>
<dbReference type="GO" id="GO:0005886">
    <property type="term" value="C:plasma membrane"/>
    <property type="evidence" value="ECO:0007669"/>
    <property type="project" value="UniProtKB-SubCell"/>
</dbReference>
<feature type="transmembrane region" description="Helical" evidence="8">
    <location>
        <begin position="141"/>
        <end position="164"/>
    </location>
</feature>
<keyword evidence="4" id="KW-1003">Cell membrane</keyword>
<evidence type="ECO:0000256" key="4">
    <source>
        <dbReference type="ARBA" id="ARBA00022475"/>
    </source>
</evidence>
<feature type="transmembrane region" description="Helical" evidence="8">
    <location>
        <begin position="633"/>
        <end position="651"/>
    </location>
</feature>
<feature type="transmembrane region" description="Helical" evidence="8">
    <location>
        <begin position="447"/>
        <end position="466"/>
    </location>
</feature>
<feature type="transmembrane region" description="Helical" evidence="8">
    <location>
        <begin position="300"/>
        <end position="321"/>
    </location>
</feature>
<keyword evidence="3" id="KW-0813">Transport</keyword>
<dbReference type="NCBIfam" id="NF007866">
    <property type="entry name" value="PRK10577.1-2"/>
    <property type="match status" value="1"/>
</dbReference>
<dbReference type="InterPro" id="IPR000522">
    <property type="entry name" value="ABC_transptr_permease_BtuC"/>
</dbReference>
<feature type="transmembrane region" description="Helical" evidence="8">
    <location>
        <begin position="519"/>
        <end position="545"/>
    </location>
</feature>
<evidence type="ECO:0000256" key="8">
    <source>
        <dbReference type="SAM" id="Phobius"/>
    </source>
</evidence>
<feature type="transmembrane region" description="Helical" evidence="8">
    <location>
        <begin position="87"/>
        <end position="110"/>
    </location>
</feature>
<gene>
    <name evidence="9" type="ORF">SAOR_02075</name>
</gene>
<dbReference type="EMBL" id="AYKH01000002">
    <property type="protein sequence ID" value="ROO29892.1"/>
    <property type="molecule type" value="Genomic_DNA"/>
</dbReference>